<reference evidence="4" key="1">
    <citation type="submission" date="2023-07" db="EMBL/GenBank/DDBJ databases">
        <title>Shewanella mangrovi sp. nov., an acetaldehyde- degrading bacterium isolated from mangrove sediment.</title>
        <authorList>
            <person name="Liu Y."/>
        </authorList>
    </citation>
    <scope>NUCLEOTIDE SEQUENCE [LARGE SCALE GENOMIC DNA]</scope>
    <source>
        <strain evidence="4">C32</strain>
    </source>
</reference>
<dbReference type="Proteomes" id="UP001201549">
    <property type="component" value="Unassembled WGS sequence"/>
</dbReference>
<dbReference type="Pfam" id="PF07883">
    <property type="entry name" value="Cupin_2"/>
    <property type="match status" value="1"/>
</dbReference>
<proteinExistence type="predicted"/>
<dbReference type="RefSeq" id="WP_238894968.1">
    <property type="nucleotide sequence ID" value="NZ_JAKOGG010000002.1"/>
</dbReference>
<organism evidence="3 4">
    <name type="scientific">Shewanella electrica</name>
    <dbReference type="NCBI Taxonomy" id="515560"/>
    <lineage>
        <taxon>Bacteria</taxon>
        <taxon>Pseudomonadati</taxon>
        <taxon>Pseudomonadota</taxon>
        <taxon>Gammaproteobacteria</taxon>
        <taxon>Alteromonadales</taxon>
        <taxon>Shewanellaceae</taxon>
        <taxon>Shewanella</taxon>
    </lineage>
</organism>
<feature type="chain" id="PRO_5047529709" evidence="1">
    <location>
        <begin position="25"/>
        <end position="166"/>
    </location>
</feature>
<evidence type="ECO:0000256" key="1">
    <source>
        <dbReference type="SAM" id="SignalP"/>
    </source>
</evidence>
<dbReference type="PANTHER" id="PTHR43698:SF1">
    <property type="entry name" value="BLL4564 PROTEIN"/>
    <property type="match status" value="1"/>
</dbReference>
<evidence type="ECO:0000313" key="3">
    <source>
        <dbReference type="EMBL" id="MCS4555570.1"/>
    </source>
</evidence>
<feature type="signal peptide" evidence="1">
    <location>
        <begin position="1"/>
        <end position="24"/>
    </location>
</feature>
<keyword evidence="1" id="KW-0732">Signal</keyword>
<dbReference type="InterPro" id="IPR013096">
    <property type="entry name" value="Cupin_2"/>
</dbReference>
<dbReference type="CDD" id="cd02233">
    <property type="entry name" value="cupin_HNL-like"/>
    <property type="match status" value="1"/>
</dbReference>
<evidence type="ECO:0000313" key="4">
    <source>
        <dbReference type="Proteomes" id="UP001201549"/>
    </source>
</evidence>
<feature type="domain" description="Cupin type-2" evidence="2">
    <location>
        <begin position="73"/>
        <end position="141"/>
    </location>
</feature>
<protein>
    <submittedName>
        <fullName evidence="3">Cupin domain-containing protein</fullName>
    </submittedName>
</protein>
<dbReference type="InterPro" id="IPR011051">
    <property type="entry name" value="RmlC_Cupin_sf"/>
</dbReference>
<comment type="caution">
    <text evidence="3">The sequence shown here is derived from an EMBL/GenBank/DDBJ whole genome shotgun (WGS) entry which is preliminary data.</text>
</comment>
<dbReference type="InterPro" id="IPR047263">
    <property type="entry name" value="HNL-like_cupin"/>
</dbReference>
<dbReference type="Gene3D" id="2.60.120.10">
    <property type="entry name" value="Jelly Rolls"/>
    <property type="match status" value="1"/>
</dbReference>
<accession>A0ABT2FIT2</accession>
<dbReference type="PANTHER" id="PTHR43698">
    <property type="entry name" value="RIBD C-TERMINAL DOMAIN CONTAINING PROTEIN"/>
    <property type="match status" value="1"/>
</dbReference>
<keyword evidence="4" id="KW-1185">Reference proteome</keyword>
<name>A0ABT2FIT2_9GAMM</name>
<sequence length="166" mass="17707">MYYKLPSLLLTAAVFSTATSMAIAADQATPAAQTLYKAGTQGAFAGPEKYFTGDVAVEMVFPANDTAHYSGAYVTFQPGARTAWHHHPAGQHMIVTSGIALTATRDGKVIKFKAGDAVWCPPNIEHWHGATPDAPMTHLVITASKDDKNVVWGDKVTAAEYQAASR</sequence>
<dbReference type="SUPFAM" id="SSF51182">
    <property type="entry name" value="RmlC-like cupins"/>
    <property type="match status" value="1"/>
</dbReference>
<evidence type="ECO:0000259" key="2">
    <source>
        <dbReference type="Pfam" id="PF07883"/>
    </source>
</evidence>
<dbReference type="EMBL" id="JAKOGG010000002">
    <property type="protein sequence ID" value="MCS4555570.1"/>
    <property type="molecule type" value="Genomic_DNA"/>
</dbReference>
<dbReference type="InterPro" id="IPR014710">
    <property type="entry name" value="RmlC-like_jellyroll"/>
</dbReference>
<gene>
    <name evidence="3" type="ORF">L9G74_03910</name>
</gene>